<reference evidence="1" key="2">
    <citation type="journal article" date="2015" name="Data Brief">
        <title>Shoot transcriptome of the giant reed, Arundo donax.</title>
        <authorList>
            <person name="Barrero R.A."/>
            <person name="Guerrero F.D."/>
            <person name="Moolhuijzen P."/>
            <person name="Goolsby J.A."/>
            <person name="Tidwell J."/>
            <person name="Bellgard S.E."/>
            <person name="Bellgard M.I."/>
        </authorList>
    </citation>
    <scope>NUCLEOTIDE SEQUENCE</scope>
    <source>
        <tissue evidence="1">Shoot tissue taken approximately 20 cm above the soil surface</tissue>
    </source>
</reference>
<sequence>MKTSAEWGPRMRGGSGFPTCGERNGPYVEVANMRARMERLLEMDFWSKIPIK</sequence>
<protein>
    <submittedName>
        <fullName evidence="1">Uncharacterized protein</fullName>
    </submittedName>
</protein>
<proteinExistence type="predicted"/>
<dbReference type="EMBL" id="GBRH01260284">
    <property type="protein sequence ID" value="JAD37611.1"/>
    <property type="molecule type" value="Transcribed_RNA"/>
</dbReference>
<reference evidence="1" key="1">
    <citation type="submission" date="2014-09" db="EMBL/GenBank/DDBJ databases">
        <authorList>
            <person name="Magalhaes I.L.F."/>
            <person name="Oliveira U."/>
            <person name="Santos F.R."/>
            <person name="Vidigal T.H.D.A."/>
            <person name="Brescovit A.D."/>
            <person name="Santos A.J."/>
        </authorList>
    </citation>
    <scope>NUCLEOTIDE SEQUENCE</scope>
    <source>
        <tissue evidence="1">Shoot tissue taken approximately 20 cm above the soil surface</tissue>
    </source>
</reference>
<evidence type="ECO:0000313" key="1">
    <source>
        <dbReference type="EMBL" id="JAD37611.1"/>
    </source>
</evidence>
<accession>A0A0A8ZFR7</accession>
<organism evidence="1">
    <name type="scientific">Arundo donax</name>
    <name type="common">Giant reed</name>
    <name type="synonym">Donax arundinaceus</name>
    <dbReference type="NCBI Taxonomy" id="35708"/>
    <lineage>
        <taxon>Eukaryota</taxon>
        <taxon>Viridiplantae</taxon>
        <taxon>Streptophyta</taxon>
        <taxon>Embryophyta</taxon>
        <taxon>Tracheophyta</taxon>
        <taxon>Spermatophyta</taxon>
        <taxon>Magnoliopsida</taxon>
        <taxon>Liliopsida</taxon>
        <taxon>Poales</taxon>
        <taxon>Poaceae</taxon>
        <taxon>PACMAD clade</taxon>
        <taxon>Arundinoideae</taxon>
        <taxon>Arundineae</taxon>
        <taxon>Arundo</taxon>
    </lineage>
</organism>
<dbReference type="AlphaFoldDB" id="A0A0A8ZFR7"/>
<name>A0A0A8ZFR7_ARUDO</name>